<proteinExistence type="inferred from homology"/>
<evidence type="ECO:0000256" key="3">
    <source>
        <dbReference type="ARBA" id="ARBA00035647"/>
    </source>
</evidence>
<reference evidence="6" key="1">
    <citation type="submission" date="2017-05" db="UniProtKB">
        <authorList>
            <consortium name="EnsemblMetazoa"/>
        </authorList>
    </citation>
    <scope>IDENTIFICATION</scope>
</reference>
<evidence type="ECO:0000256" key="2">
    <source>
        <dbReference type="ARBA" id="ARBA00023128"/>
    </source>
</evidence>
<comment type="similarity">
    <text evidence="3">Belongs to the mitochondrion-specific ribosomal protein mS38 family.</text>
</comment>
<dbReference type="PANTHER" id="PTHR32035">
    <property type="entry name" value="AURORA KINASE A-INTERACTING PROTEIN"/>
    <property type="match status" value="1"/>
</dbReference>
<dbReference type="SMART" id="SM01155">
    <property type="entry name" value="DUF1713"/>
    <property type="match status" value="1"/>
</dbReference>
<evidence type="ECO:0000259" key="5">
    <source>
        <dbReference type="SMART" id="SM01155"/>
    </source>
</evidence>
<sequence length="129" mass="14652">MRSRLHCPRGVPFSSNSFMAAPRLFSCCKRLYGPLRLGICGFGSRTCGEIKKLECSFFQLSSPLRASGCGSNFQLSLNLPLILPSSQPQAVNGYDCSSVLKKRKKKMKKHKLRKWRKRMKSLRRKLGKI</sequence>
<comment type="subcellular location">
    <subcellularLocation>
        <location evidence="1">Mitochondrion</location>
    </subcellularLocation>
</comment>
<dbReference type="GO" id="GO:0005739">
    <property type="term" value="C:mitochondrion"/>
    <property type="evidence" value="ECO:0007669"/>
    <property type="project" value="UniProtKB-SubCell"/>
</dbReference>
<evidence type="ECO:0000256" key="1">
    <source>
        <dbReference type="ARBA" id="ARBA00004173"/>
    </source>
</evidence>
<dbReference type="AlphaFoldDB" id="A0A1X7VH56"/>
<dbReference type="InterPro" id="IPR013177">
    <property type="entry name" value="Ribosomal_mS38_C"/>
</dbReference>
<organism evidence="6">
    <name type="scientific">Amphimedon queenslandica</name>
    <name type="common">Sponge</name>
    <dbReference type="NCBI Taxonomy" id="400682"/>
    <lineage>
        <taxon>Eukaryota</taxon>
        <taxon>Metazoa</taxon>
        <taxon>Porifera</taxon>
        <taxon>Demospongiae</taxon>
        <taxon>Heteroscleromorpha</taxon>
        <taxon>Haplosclerida</taxon>
        <taxon>Niphatidae</taxon>
        <taxon>Amphimedon</taxon>
    </lineage>
</organism>
<dbReference type="Pfam" id="PF08213">
    <property type="entry name" value="COX24_C"/>
    <property type="match status" value="1"/>
</dbReference>
<accession>A0A1X7VH56</accession>
<dbReference type="EnsemblMetazoa" id="Aqu2.1.39109_001">
    <property type="protein sequence ID" value="Aqu2.1.39109_001"/>
    <property type="gene ID" value="Aqu2.1.39109"/>
</dbReference>
<protein>
    <recommendedName>
        <fullName evidence="4">Small ribosomal subunit protein mS38</fullName>
    </recommendedName>
</protein>
<dbReference type="InParanoid" id="A0A1X7VH56"/>
<feature type="domain" description="Ribosomal protein mS38 C-terminal" evidence="5">
    <location>
        <begin position="95"/>
        <end position="128"/>
    </location>
</feature>
<keyword evidence="2" id="KW-0496">Mitochondrion</keyword>
<dbReference type="PANTHER" id="PTHR32035:SF3">
    <property type="entry name" value="SMALL RIBOSOMAL SUBUNIT PROTEIN MS38"/>
    <property type="match status" value="1"/>
</dbReference>
<evidence type="ECO:0000256" key="4">
    <source>
        <dbReference type="ARBA" id="ARBA00035682"/>
    </source>
</evidence>
<name>A0A1X7VH56_AMPQE</name>
<evidence type="ECO:0000313" key="6">
    <source>
        <dbReference type="EnsemblMetazoa" id="Aqu2.1.39109_001"/>
    </source>
</evidence>